<evidence type="ECO:0000256" key="14">
    <source>
        <dbReference type="ARBA" id="ARBA00034003"/>
    </source>
</evidence>
<evidence type="ECO:0000256" key="6">
    <source>
        <dbReference type="ARBA" id="ARBA00022737"/>
    </source>
</evidence>
<dbReference type="SMART" id="SM00292">
    <property type="entry name" value="BRCT"/>
    <property type="match status" value="2"/>
</dbReference>
<dbReference type="Proteomes" id="UP001562354">
    <property type="component" value="Unassembled WGS sequence"/>
</dbReference>
<evidence type="ECO:0000256" key="12">
    <source>
        <dbReference type="ARBA" id="ARBA00023204"/>
    </source>
</evidence>
<dbReference type="InterPro" id="IPR012308">
    <property type="entry name" value="DNA_ligase_ATP-dep_N"/>
</dbReference>
<comment type="subcellular location">
    <subcellularLocation>
        <location evidence="2">Nucleus</location>
    </subcellularLocation>
</comment>
<evidence type="ECO:0000256" key="8">
    <source>
        <dbReference type="ARBA" id="ARBA00022763"/>
    </source>
</evidence>
<evidence type="ECO:0000256" key="13">
    <source>
        <dbReference type="ARBA" id="ARBA00023242"/>
    </source>
</evidence>
<comment type="similarity">
    <text evidence="3 17">Belongs to the ATP-dependent DNA ligase family.</text>
</comment>
<keyword evidence="9 16" id="KW-0067">ATP-binding</keyword>
<keyword evidence="8 16" id="KW-0227">DNA damage</keyword>
<dbReference type="CDD" id="cd07968">
    <property type="entry name" value="OBF_DNA_ligase_IV"/>
    <property type="match status" value="1"/>
</dbReference>
<dbReference type="PROSITE" id="PS50172">
    <property type="entry name" value="BRCT"/>
    <property type="match status" value="2"/>
</dbReference>
<dbReference type="PROSITE" id="PS50160">
    <property type="entry name" value="DNA_LIGASE_A3"/>
    <property type="match status" value="1"/>
</dbReference>
<feature type="domain" description="BRCT" evidence="20">
    <location>
        <begin position="726"/>
        <end position="810"/>
    </location>
</feature>
<dbReference type="InterPro" id="IPR001357">
    <property type="entry name" value="BRCT_dom"/>
</dbReference>
<evidence type="ECO:0000256" key="17">
    <source>
        <dbReference type="RuleBase" id="RU004196"/>
    </source>
</evidence>
<dbReference type="InterPro" id="IPR012310">
    <property type="entry name" value="DNA_ligase_ATP-dep_cent"/>
</dbReference>
<dbReference type="PANTHER" id="PTHR45997:SF1">
    <property type="entry name" value="DNA LIGASE 4"/>
    <property type="match status" value="1"/>
</dbReference>
<dbReference type="InterPro" id="IPR044125">
    <property type="entry name" value="Adenylation_DNA_ligase_IV"/>
</dbReference>
<sequence length="991" mass="113582">MAHDHLMPDAEAVDEQRTQYNTSAFVDEDLEAKYPNRPHNHSKTLPFRDLYLTLFDPLNENKRKPTGPVQARKKMGPHGPTTLSPNEKRKQIIDRFISNWRNRVGNDIYPAFRLIVPEKDRDRAMYGLKEKTIAKLLVRVMGIDKNAEDAQNLLNWKLPGVRSTSAMAGDFSARCFEIVKKRSTRSQPGDLTIGEVNEMLDRLAAAQKEENQFPIFKDFYESMNAEEVLWLIRIILRQMKVGASEKTIFEQWHPDAEDLFNVSSSLRQVCWELYDPEIRLASENTEITLMQCFQPQLAAFQMRSMEKLVARMNLSDDDPVFWIEEKLDGERMQLHMKQDKSVPGGFSFKFWSRKGKDYTYLYGNSFEDENASLTRQIRSAFNPDVRNIILDGEMITWDPEKDVPVEFGHLKTAALSEQRDPFANGWRPLLKVFDCLYINDKAITNFTLCDRRRALSSSINNVHRRLEVHEYIEGKTAQNIETQLQKVVAESTEGLVVKRPGSAYRLNERNEDWIKVKPEYMAEFGTSLDCVVVGGYYGSGHRGGNLSSFLCGLRLDHDMIVAEKCNPMKTYSFFKVGGGFSASDYADLWHRTEGKWMEWDRKQPPSDYVELGGGDKQYERPDMWIKPEDSVVLEVKAAQVITTKEFRTNKSLRFPRFVRLRSDKSWKEALSVQEFGQLAAQATKERKEKEFRIDNSRKQRRGIKSRKKQLTVIGTDDVVAMPYAGPRLKVFEGLTFYIITAAAKPISNSKAELEQLVKANDGNITQTHKDPKTICIAEGNQVRVASLKKEGSRNIIHPKWLLDSVRQAEIDQGQMNVPLPYEPQHVLFTRAEDQHSFEYNIDSYGDSFARDVTVDEMSLILTKMPRVDDEDQDTNKLLYELMGDEDLINLPGWMFYRTRVFVVERSKDGNMSPDLEIAARILVVCGGSLAASLTDSEVTHVMVGDDNADLHSLRSRLARSSIIPRIVTSRWATESLAAGTRLDEERFAPTT</sequence>
<gene>
    <name evidence="21" type="ORF">AAFC00_003390</name>
</gene>
<evidence type="ECO:0000256" key="7">
    <source>
        <dbReference type="ARBA" id="ARBA00022741"/>
    </source>
</evidence>
<reference evidence="21 22" key="1">
    <citation type="submission" date="2024-07" db="EMBL/GenBank/DDBJ databases">
        <title>Draft sequence of the Neodothiora populina.</title>
        <authorList>
            <person name="Drown D.D."/>
            <person name="Schuette U.S."/>
            <person name="Buechlein A.B."/>
            <person name="Rusch D.R."/>
            <person name="Winton L.W."/>
            <person name="Adams G.A."/>
        </authorList>
    </citation>
    <scope>NUCLEOTIDE SEQUENCE [LARGE SCALE GENOMIC DNA]</scope>
    <source>
        <strain evidence="21 22">CPC 39397</strain>
    </source>
</reference>
<name>A0ABR3PF80_9PEZI</name>
<dbReference type="InterPro" id="IPR036420">
    <property type="entry name" value="BRCT_dom_sf"/>
</dbReference>
<organism evidence="21 22">
    <name type="scientific">Neodothiora populina</name>
    <dbReference type="NCBI Taxonomy" id="2781224"/>
    <lineage>
        <taxon>Eukaryota</taxon>
        <taxon>Fungi</taxon>
        <taxon>Dikarya</taxon>
        <taxon>Ascomycota</taxon>
        <taxon>Pezizomycotina</taxon>
        <taxon>Dothideomycetes</taxon>
        <taxon>Dothideomycetidae</taxon>
        <taxon>Dothideales</taxon>
        <taxon>Dothioraceae</taxon>
        <taxon>Neodothiora</taxon>
    </lineage>
</organism>
<comment type="caution">
    <text evidence="21">The sequence shown here is derived from an EMBL/GenBank/DDBJ whole genome shotgun (WGS) entry which is preliminary data.</text>
</comment>
<evidence type="ECO:0000259" key="20">
    <source>
        <dbReference type="PROSITE" id="PS50172"/>
    </source>
</evidence>
<dbReference type="SUPFAM" id="SSF50249">
    <property type="entry name" value="Nucleic acid-binding proteins"/>
    <property type="match status" value="1"/>
</dbReference>
<evidence type="ECO:0000313" key="22">
    <source>
        <dbReference type="Proteomes" id="UP001562354"/>
    </source>
</evidence>
<keyword evidence="22" id="KW-1185">Reference proteome</keyword>
<dbReference type="Gene3D" id="2.40.50.140">
    <property type="entry name" value="Nucleic acid-binding proteins"/>
    <property type="match status" value="1"/>
</dbReference>
<dbReference type="EMBL" id="JBFMKM010000008">
    <property type="protein sequence ID" value="KAL1304390.1"/>
    <property type="molecule type" value="Genomic_DNA"/>
</dbReference>
<feature type="region of interest" description="Disordered" evidence="18">
    <location>
        <begin position="61"/>
        <end position="86"/>
    </location>
</feature>
<dbReference type="InterPro" id="IPR036599">
    <property type="entry name" value="DNA_ligase_N_sf"/>
</dbReference>
<evidence type="ECO:0000256" key="9">
    <source>
        <dbReference type="ARBA" id="ARBA00022840"/>
    </source>
</evidence>
<keyword evidence="11 16" id="KW-0233">DNA recombination</keyword>
<dbReference type="Pfam" id="PF04675">
    <property type="entry name" value="DNA_ligase_A_N"/>
    <property type="match status" value="1"/>
</dbReference>
<dbReference type="EC" id="6.5.1.1" evidence="16"/>
<dbReference type="Gene3D" id="3.30.470.30">
    <property type="entry name" value="DNA ligase/mRNA capping enzyme"/>
    <property type="match status" value="1"/>
</dbReference>
<comment type="catalytic activity">
    <reaction evidence="14 16">
        <text>ATP + (deoxyribonucleotide)n-3'-hydroxyl + 5'-phospho-(deoxyribonucleotide)m = (deoxyribonucleotide)n+m + AMP + diphosphate.</text>
        <dbReference type="EC" id="6.5.1.1"/>
    </reaction>
</comment>
<dbReference type="GeneID" id="95977091"/>
<evidence type="ECO:0000256" key="10">
    <source>
        <dbReference type="ARBA" id="ARBA00022842"/>
    </source>
</evidence>
<evidence type="ECO:0000256" key="11">
    <source>
        <dbReference type="ARBA" id="ARBA00023172"/>
    </source>
</evidence>
<dbReference type="InterPro" id="IPR016059">
    <property type="entry name" value="DNA_ligase_ATP-dep_CS"/>
</dbReference>
<keyword evidence="6" id="KW-0677">Repeat</keyword>
<feature type="domain" description="BRCT" evidence="20">
    <location>
        <begin position="894"/>
        <end position="989"/>
    </location>
</feature>
<evidence type="ECO:0000256" key="18">
    <source>
        <dbReference type="SAM" id="MobiDB-lite"/>
    </source>
</evidence>
<dbReference type="Gene3D" id="3.40.50.10190">
    <property type="entry name" value="BRCT domain"/>
    <property type="match status" value="2"/>
</dbReference>
<dbReference type="InterPro" id="IPR000977">
    <property type="entry name" value="DNA_ligase_ATP-dep"/>
</dbReference>
<dbReference type="RefSeq" id="XP_069200665.1">
    <property type="nucleotide sequence ID" value="XM_069342854.1"/>
</dbReference>
<evidence type="ECO:0000256" key="15">
    <source>
        <dbReference type="ARBA" id="ARBA00043870"/>
    </source>
</evidence>
<dbReference type="SUPFAM" id="SSF56091">
    <property type="entry name" value="DNA ligase/mRNA capping enzyme, catalytic domain"/>
    <property type="match status" value="1"/>
</dbReference>
<evidence type="ECO:0000256" key="16">
    <source>
        <dbReference type="RuleBase" id="RU000617"/>
    </source>
</evidence>
<dbReference type="PANTHER" id="PTHR45997">
    <property type="entry name" value="DNA LIGASE 4"/>
    <property type="match status" value="1"/>
</dbReference>
<dbReference type="PROSITE" id="PS00697">
    <property type="entry name" value="DNA_LIGASE_A1"/>
    <property type="match status" value="1"/>
</dbReference>
<evidence type="ECO:0000256" key="5">
    <source>
        <dbReference type="ARBA" id="ARBA00022723"/>
    </source>
</evidence>
<accession>A0ABR3PF80</accession>
<comment type="function">
    <text evidence="15">DNA ligase involved in DNA non-homologous end joining (NHEJ); required for double-strand break (DSB) repair.</text>
</comment>
<evidence type="ECO:0000313" key="21">
    <source>
        <dbReference type="EMBL" id="KAL1304390.1"/>
    </source>
</evidence>
<feature type="domain" description="ATP-dependent DNA ligase family profile" evidence="19">
    <location>
        <begin position="432"/>
        <end position="555"/>
    </location>
</feature>
<evidence type="ECO:0000259" key="19">
    <source>
        <dbReference type="PROSITE" id="PS50160"/>
    </source>
</evidence>
<keyword evidence="5" id="KW-0479">Metal-binding</keyword>
<dbReference type="SUPFAM" id="SSF117018">
    <property type="entry name" value="ATP-dependent DNA ligase DNA-binding domain"/>
    <property type="match status" value="1"/>
</dbReference>
<proteinExistence type="inferred from homology"/>
<evidence type="ECO:0000256" key="2">
    <source>
        <dbReference type="ARBA" id="ARBA00004123"/>
    </source>
</evidence>
<dbReference type="InterPro" id="IPR012340">
    <property type="entry name" value="NA-bd_OB-fold"/>
</dbReference>
<protein>
    <recommendedName>
        <fullName evidence="16">DNA ligase</fullName>
        <ecNumber evidence="16">6.5.1.1</ecNumber>
    </recommendedName>
</protein>
<keyword evidence="13" id="KW-0539">Nucleus</keyword>
<dbReference type="Pfam" id="PF16589">
    <property type="entry name" value="BRCT_2"/>
    <property type="match status" value="1"/>
</dbReference>
<evidence type="ECO:0000256" key="3">
    <source>
        <dbReference type="ARBA" id="ARBA00007572"/>
    </source>
</evidence>
<dbReference type="CDD" id="cd07903">
    <property type="entry name" value="Adenylation_DNA_ligase_IV"/>
    <property type="match status" value="1"/>
</dbReference>
<evidence type="ECO:0000256" key="4">
    <source>
        <dbReference type="ARBA" id="ARBA00022598"/>
    </source>
</evidence>
<dbReference type="NCBIfam" id="TIGR00574">
    <property type="entry name" value="dnl1"/>
    <property type="match status" value="1"/>
</dbReference>
<keyword evidence="7 16" id="KW-0547">Nucleotide-binding</keyword>
<dbReference type="Pfam" id="PF04679">
    <property type="entry name" value="DNA_ligase_A_C"/>
    <property type="match status" value="1"/>
</dbReference>
<evidence type="ECO:0000256" key="1">
    <source>
        <dbReference type="ARBA" id="ARBA00001946"/>
    </source>
</evidence>
<keyword evidence="10" id="KW-0460">Magnesium</keyword>
<dbReference type="InterPro" id="IPR029710">
    <property type="entry name" value="LIG4"/>
</dbReference>
<dbReference type="InterPro" id="IPR012309">
    <property type="entry name" value="DNA_ligase_ATP-dep_C"/>
</dbReference>
<keyword evidence="12 16" id="KW-0234">DNA repair</keyword>
<dbReference type="Gene3D" id="1.10.3260.10">
    <property type="entry name" value="DNA ligase, ATP-dependent, N-terminal domain"/>
    <property type="match status" value="1"/>
</dbReference>
<dbReference type="SUPFAM" id="SSF52113">
    <property type="entry name" value="BRCT domain"/>
    <property type="match status" value="2"/>
</dbReference>
<keyword evidence="4 16" id="KW-0436">Ligase</keyword>
<comment type="cofactor">
    <cofactor evidence="1">
        <name>Mg(2+)</name>
        <dbReference type="ChEBI" id="CHEBI:18420"/>
    </cofactor>
</comment>
<dbReference type="Pfam" id="PF01068">
    <property type="entry name" value="DNA_ligase_A_M"/>
    <property type="match status" value="1"/>
</dbReference>